<protein>
    <submittedName>
        <fullName evidence="2">Uncharacterized protein</fullName>
    </submittedName>
</protein>
<organism evidence="2 3">
    <name type="scientific">Planobispora takensis</name>
    <dbReference type="NCBI Taxonomy" id="1367882"/>
    <lineage>
        <taxon>Bacteria</taxon>
        <taxon>Bacillati</taxon>
        <taxon>Actinomycetota</taxon>
        <taxon>Actinomycetes</taxon>
        <taxon>Streptosporangiales</taxon>
        <taxon>Streptosporangiaceae</taxon>
        <taxon>Planobispora</taxon>
    </lineage>
</organism>
<accession>A0A8J3SVT9</accession>
<gene>
    <name evidence="2" type="ORF">Pta02_35820</name>
</gene>
<feature type="region of interest" description="Disordered" evidence="1">
    <location>
        <begin position="73"/>
        <end position="101"/>
    </location>
</feature>
<reference evidence="2" key="1">
    <citation type="submission" date="2021-01" db="EMBL/GenBank/DDBJ databases">
        <title>Whole genome shotgun sequence of Planobispora takensis NBRC 109077.</title>
        <authorList>
            <person name="Komaki H."/>
            <person name="Tamura T."/>
        </authorList>
    </citation>
    <scope>NUCLEOTIDE SEQUENCE</scope>
    <source>
        <strain evidence="2">NBRC 109077</strain>
    </source>
</reference>
<name>A0A8J3SVT9_9ACTN</name>
<dbReference type="EMBL" id="BOOK01000025">
    <property type="protein sequence ID" value="GII01574.1"/>
    <property type="molecule type" value="Genomic_DNA"/>
</dbReference>
<evidence type="ECO:0000313" key="2">
    <source>
        <dbReference type="EMBL" id="GII01574.1"/>
    </source>
</evidence>
<keyword evidence="3" id="KW-1185">Reference proteome</keyword>
<evidence type="ECO:0000256" key="1">
    <source>
        <dbReference type="SAM" id="MobiDB-lite"/>
    </source>
</evidence>
<sequence length="101" mass="10802">MRGRVGHVELRSRRGGDAEKVVEQVGVFGDDQRAVQGCLPEAWEAHLRGEAASAEAPSGVLWTAGRRGARLWKTRSPAAVQSPVTDRGPAVEMSGDPRWGG</sequence>
<dbReference type="Proteomes" id="UP000634476">
    <property type="component" value="Unassembled WGS sequence"/>
</dbReference>
<comment type="caution">
    <text evidence="2">The sequence shown here is derived from an EMBL/GenBank/DDBJ whole genome shotgun (WGS) entry which is preliminary data.</text>
</comment>
<proteinExistence type="predicted"/>
<dbReference type="AlphaFoldDB" id="A0A8J3SVT9"/>
<evidence type="ECO:0000313" key="3">
    <source>
        <dbReference type="Proteomes" id="UP000634476"/>
    </source>
</evidence>